<dbReference type="GO" id="GO:0008745">
    <property type="term" value="F:N-acetylmuramoyl-L-alanine amidase activity"/>
    <property type="evidence" value="ECO:0007669"/>
    <property type="project" value="UniProtKB-EC"/>
</dbReference>
<dbReference type="InterPro" id="IPR002502">
    <property type="entry name" value="Amidase_domain"/>
</dbReference>
<organism evidence="14">
    <name type="scientific">uncultured Thiotrichaceae bacterium</name>
    <dbReference type="NCBI Taxonomy" id="298394"/>
    <lineage>
        <taxon>Bacteria</taxon>
        <taxon>Pseudomonadati</taxon>
        <taxon>Pseudomonadota</taxon>
        <taxon>Gammaproteobacteria</taxon>
        <taxon>Thiotrichales</taxon>
        <taxon>Thiotrichaceae</taxon>
        <taxon>environmental samples</taxon>
    </lineage>
</organism>
<evidence type="ECO:0000256" key="10">
    <source>
        <dbReference type="ARBA" id="ARBA00023316"/>
    </source>
</evidence>
<evidence type="ECO:0000256" key="3">
    <source>
        <dbReference type="ARBA" id="ARBA00004496"/>
    </source>
</evidence>
<dbReference type="GO" id="GO:0009253">
    <property type="term" value="P:peptidoglycan catabolic process"/>
    <property type="evidence" value="ECO:0007669"/>
    <property type="project" value="InterPro"/>
</dbReference>
<keyword evidence="6" id="KW-0963">Cytoplasm</keyword>
<dbReference type="CDD" id="cd06583">
    <property type="entry name" value="PGRP"/>
    <property type="match status" value="1"/>
</dbReference>
<gene>
    <name evidence="14" type="ORF">HELGO_WM17265</name>
</gene>
<dbReference type="SUPFAM" id="SSF55846">
    <property type="entry name" value="N-acetylmuramoyl-L-alanine amidase-like"/>
    <property type="match status" value="1"/>
</dbReference>
<comment type="catalytic activity">
    <reaction evidence="1">
        <text>Hydrolyzes the link between N-acetylmuramoyl residues and L-amino acid residues in certain cell-wall glycopeptides.</text>
        <dbReference type="EC" id="3.5.1.28"/>
    </reaction>
</comment>
<evidence type="ECO:0000256" key="9">
    <source>
        <dbReference type="ARBA" id="ARBA00022833"/>
    </source>
</evidence>
<keyword evidence="9" id="KW-0862">Zinc</keyword>
<keyword evidence="8 14" id="KW-0378">Hydrolase</keyword>
<dbReference type="GO" id="GO:0009254">
    <property type="term" value="P:peptidoglycan turnover"/>
    <property type="evidence" value="ECO:0007669"/>
    <property type="project" value="TreeGrafter"/>
</dbReference>
<comment type="subcellular location">
    <subcellularLocation>
        <location evidence="3">Cytoplasm</location>
    </subcellularLocation>
</comment>
<dbReference type="GO" id="GO:0005737">
    <property type="term" value="C:cytoplasm"/>
    <property type="evidence" value="ECO:0007669"/>
    <property type="project" value="UniProtKB-SubCell"/>
</dbReference>
<evidence type="ECO:0000313" key="14">
    <source>
        <dbReference type="EMBL" id="CAA6817380.1"/>
    </source>
</evidence>
<accession>A0A6S6TLE9</accession>
<evidence type="ECO:0000256" key="1">
    <source>
        <dbReference type="ARBA" id="ARBA00001561"/>
    </source>
</evidence>
<reference evidence="14" key="1">
    <citation type="submission" date="2020-01" db="EMBL/GenBank/DDBJ databases">
        <authorList>
            <person name="Meier V. D."/>
            <person name="Meier V D."/>
        </authorList>
    </citation>
    <scope>NUCLEOTIDE SEQUENCE</scope>
    <source>
        <strain evidence="14">HLG_WM_MAG_07</strain>
    </source>
</reference>
<evidence type="ECO:0000256" key="6">
    <source>
        <dbReference type="ARBA" id="ARBA00022490"/>
    </source>
</evidence>
<feature type="domain" description="N-acetylmuramoyl-L-alanine amidase" evidence="13">
    <location>
        <begin position="18"/>
        <end position="169"/>
    </location>
</feature>
<evidence type="ECO:0000256" key="11">
    <source>
        <dbReference type="ARBA" id="ARBA00039257"/>
    </source>
</evidence>
<evidence type="ECO:0000256" key="7">
    <source>
        <dbReference type="ARBA" id="ARBA00022723"/>
    </source>
</evidence>
<dbReference type="GO" id="GO:0046872">
    <property type="term" value="F:metal ion binding"/>
    <property type="evidence" value="ECO:0007669"/>
    <property type="project" value="UniProtKB-KW"/>
</dbReference>
<comment type="cofactor">
    <cofactor evidence="2">
        <name>Zn(2+)</name>
        <dbReference type="ChEBI" id="CHEBI:29105"/>
    </cofactor>
</comment>
<proteinExistence type="inferred from homology"/>
<dbReference type="NCBIfam" id="NF008758">
    <property type="entry name" value="PRK11789.1"/>
    <property type="match status" value="1"/>
</dbReference>
<dbReference type="AlphaFoldDB" id="A0A6S6TLE9"/>
<dbReference type="Gene3D" id="3.40.80.10">
    <property type="entry name" value="Peptidoglycan recognition protein-like"/>
    <property type="match status" value="1"/>
</dbReference>
<dbReference type="GO" id="GO:0071555">
    <property type="term" value="P:cell wall organization"/>
    <property type="evidence" value="ECO:0007669"/>
    <property type="project" value="UniProtKB-KW"/>
</dbReference>
<keyword evidence="10" id="KW-0961">Cell wall biogenesis/degradation</keyword>
<dbReference type="EMBL" id="CACVAY010000083">
    <property type="protein sequence ID" value="CAA6817380.1"/>
    <property type="molecule type" value="Genomic_DNA"/>
</dbReference>
<evidence type="ECO:0000259" key="13">
    <source>
        <dbReference type="SMART" id="SM00644"/>
    </source>
</evidence>
<dbReference type="EC" id="3.5.1.28" evidence="5"/>
<sequence>MRVDRQSGLMEGAKYIRSPNHDARPHGADISLIVLHNISLPPGEFGGQGVNQLFTNHLDKNEHPFYEEIHELRVSSHVFIRRDGEVIQYVPFHLRAWHAGVSCFEGQAVCNDYSIGIELEGTDDKPFREEQYAALDQVLTSLLATYPSLSPEKITGHEQIAPMRKTDPGPCFNWHRVSDAMQTELPAIAVLNTTDE</sequence>
<name>A0A6S6TLE9_9GAMM</name>
<keyword evidence="7" id="KW-0479">Metal-binding</keyword>
<evidence type="ECO:0000256" key="5">
    <source>
        <dbReference type="ARBA" id="ARBA00011901"/>
    </source>
</evidence>
<dbReference type="PANTHER" id="PTHR30417">
    <property type="entry name" value="N-ACETYLMURAMOYL-L-ALANINE AMIDASE AMID"/>
    <property type="match status" value="1"/>
</dbReference>
<dbReference type="SMART" id="SM00644">
    <property type="entry name" value="Ami_2"/>
    <property type="match status" value="1"/>
</dbReference>
<dbReference type="InterPro" id="IPR036505">
    <property type="entry name" value="Amidase/PGRP_sf"/>
</dbReference>
<dbReference type="InterPro" id="IPR051206">
    <property type="entry name" value="NAMLAA_amidase_2"/>
</dbReference>
<comment type="similarity">
    <text evidence="4">Belongs to the N-acetylmuramoyl-L-alanine amidase 2 family.</text>
</comment>
<dbReference type="PANTHER" id="PTHR30417:SF4">
    <property type="entry name" value="1,6-ANHYDRO-N-ACETYLMURAMYL-L-ALANINE AMIDASE AMPD"/>
    <property type="match status" value="1"/>
</dbReference>
<protein>
    <recommendedName>
        <fullName evidence="11">1,6-anhydro-N-acetylmuramyl-L-alanine amidase AmpD</fullName>
        <ecNumber evidence="5">3.5.1.28</ecNumber>
    </recommendedName>
    <alternativeName>
        <fullName evidence="12">N-acetylmuramoyl-L-alanine amidase</fullName>
    </alternativeName>
</protein>
<evidence type="ECO:0000256" key="4">
    <source>
        <dbReference type="ARBA" id="ARBA00007553"/>
    </source>
</evidence>
<evidence type="ECO:0000256" key="2">
    <source>
        <dbReference type="ARBA" id="ARBA00001947"/>
    </source>
</evidence>
<evidence type="ECO:0000256" key="12">
    <source>
        <dbReference type="ARBA" id="ARBA00042615"/>
    </source>
</evidence>
<evidence type="ECO:0000256" key="8">
    <source>
        <dbReference type="ARBA" id="ARBA00022801"/>
    </source>
</evidence>
<dbReference type="Pfam" id="PF01510">
    <property type="entry name" value="Amidase_2"/>
    <property type="match status" value="1"/>
</dbReference>